<protein>
    <recommendedName>
        <fullName evidence="4">Sieve element occlusion N-terminal domain-containing protein</fullName>
    </recommendedName>
</protein>
<evidence type="ECO:0000259" key="2">
    <source>
        <dbReference type="Pfam" id="PF14577"/>
    </source>
</evidence>
<dbReference type="InterPro" id="IPR027942">
    <property type="entry name" value="SEO_N"/>
</dbReference>
<reference evidence="3" key="1">
    <citation type="submission" date="2018-02" db="EMBL/GenBank/DDBJ databases">
        <authorList>
            <person name="Cohen D.B."/>
            <person name="Kent A.D."/>
        </authorList>
    </citation>
    <scope>NUCLEOTIDE SEQUENCE</scope>
</reference>
<dbReference type="Pfam" id="PF14576">
    <property type="entry name" value="SEO_N"/>
    <property type="match status" value="1"/>
</dbReference>
<dbReference type="GO" id="GO:0010088">
    <property type="term" value="P:phloem development"/>
    <property type="evidence" value="ECO:0007669"/>
    <property type="project" value="InterPro"/>
</dbReference>
<feature type="domain" description="Sieve element occlusion C-terminal" evidence="2">
    <location>
        <begin position="463"/>
        <end position="594"/>
    </location>
</feature>
<dbReference type="InterPro" id="IPR039299">
    <property type="entry name" value="SEOA"/>
</dbReference>
<sequence length="603" mass="68631">MASNKILLVTSQKVIKTEPSVLTMPDDQIMNHIYATHVHNDEKFDVDSLFVVVENILKRATAVVDNVVLGTHGHLENMEEKAPKVGFSPPLCTLKHLSSEMTCKAPGEEFADKTTMSILNKLSSYSWDAKAVLTLAAFAMDYGDFWLLAQIHSSDQLAKSVGILKRVPAISMRPGIQKHKKAIVELNNLIKVALEVIECIFELEKLSIYGTKDVPALAPAMDRIPVDVYWAIITVVACTTQMCCLINDEDKTQELSPFAQKINFTLNLLRMQIKLCYQQIEEIEAYRKLLKLLQTPTEIMEVFKALIFAKDNVQPLIDGSINKLVNIDVLKKKNVLFFISGLDITIDEISIIKPIYEGIKKEDQYKIVWIPIVEQWTDELRKKFDFLRSKMPWYIVQYFSPVVGIKFIKEEWNFKNKPIVVVMNRQGKVEHPNALHMIRDPYGLTLGPDGSTWGSKGEDDHGTLGHFWNRIESFFFSKTHKKTEQDIVIQEIQKLLSYKTESGWSVLSKGSRLVASGNGTTMLKVLEEFDKRKELVREVGFEVVFKDHHDKILQTGRSCCRVDVPMNAGKVPEHIKCPECPRVMETYVSFKCCHIDGPMNGLH</sequence>
<dbReference type="InterPro" id="IPR027944">
    <property type="entry name" value="SEO_C"/>
</dbReference>
<gene>
    <name evidence="3" type="ORF">FSB_LOCUS57599</name>
</gene>
<feature type="domain" description="Sieve element occlusion N-terminal" evidence="1">
    <location>
        <begin position="26"/>
        <end position="296"/>
    </location>
</feature>
<proteinExistence type="predicted"/>
<dbReference type="PANTHER" id="PTHR33232">
    <property type="entry name" value="PROTEIN SIEVE ELEMENT OCCLUSION B-LIKE"/>
    <property type="match status" value="1"/>
</dbReference>
<dbReference type="EMBL" id="OIVN01006282">
    <property type="protein sequence ID" value="SPD29717.1"/>
    <property type="molecule type" value="Genomic_DNA"/>
</dbReference>
<dbReference type="Pfam" id="PF14577">
    <property type="entry name" value="SEO_C"/>
    <property type="match status" value="1"/>
</dbReference>
<evidence type="ECO:0000259" key="1">
    <source>
        <dbReference type="Pfam" id="PF14576"/>
    </source>
</evidence>
<organism evidence="3">
    <name type="scientific">Fagus sylvatica</name>
    <name type="common">Beechnut</name>
    <dbReference type="NCBI Taxonomy" id="28930"/>
    <lineage>
        <taxon>Eukaryota</taxon>
        <taxon>Viridiplantae</taxon>
        <taxon>Streptophyta</taxon>
        <taxon>Embryophyta</taxon>
        <taxon>Tracheophyta</taxon>
        <taxon>Spermatophyta</taxon>
        <taxon>Magnoliopsida</taxon>
        <taxon>eudicotyledons</taxon>
        <taxon>Gunneridae</taxon>
        <taxon>Pentapetalae</taxon>
        <taxon>rosids</taxon>
        <taxon>fabids</taxon>
        <taxon>Fagales</taxon>
        <taxon>Fagaceae</taxon>
        <taxon>Fagus</taxon>
    </lineage>
</organism>
<dbReference type="PANTHER" id="PTHR33232:SF18">
    <property type="entry name" value="PROTEIN SIEVE ELEMENT OCCLUSION B-LIKE"/>
    <property type="match status" value="1"/>
</dbReference>
<evidence type="ECO:0000313" key="3">
    <source>
        <dbReference type="EMBL" id="SPD29717.1"/>
    </source>
</evidence>
<name>A0A2N9IWH1_FAGSY</name>
<accession>A0A2N9IWH1</accession>
<dbReference type="AlphaFoldDB" id="A0A2N9IWH1"/>
<evidence type="ECO:0008006" key="4">
    <source>
        <dbReference type="Google" id="ProtNLM"/>
    </source>
</evidence>